<evidence type="ECO:0000313" key="2">
    <source>
        <dbReference type="Proteomes" id="UP000177370"/>
    </source>
</evidence>
<name>A0A1F6V6A9_9BACT</name>
<accession>A0A1F6V6A9</accession>
<protein>
    <submittedName>
        <fullName evidence="1">Uncharacterized protein</fullName>
    </submittedName>
</protein>
<proteinExistence type="predicted"/>
<dbReference type="EMBL" id="MFTP01000022">
    <property type="protein sequence ID" value="OGI65281.1"/>
    <property type="molecule type" value="Genomic_DNA"/>
</dbReference>
<sequence>MNGPGDKIPGGVPAEGSILSKVIETEGVTKAKGRAKELIDEARLNQAIKVIERLEEEVASMVMPERFSRTKKPSESVYRSGRVMGAGFHDLTEDEYKRQQLLVNLIQVKSSILEAVEGLETIVLDIEATKQE</sequence>
<reference evidence="1 2" key="1">
    <citation type="journal article" date="2016" name="Nat. Commun.">
        <title>Thousands of microbial genomes shed light on interconnected biogeochemical processes in an aquifer system.</title>
        <authorList>
            <person name="Anantharaman K."/>
            <person name="Brown C.T."/>
            <person name="Hug L.A."/>
            <person name="Sharon I."/>
            <person name="Castelle C.J."/>
            <person name="Probst A.J."/>
            <person name="Thomas B.C."/>
            <person name="Singh A."/>
            <person name="Wilkins M.J."/>
            <person name="Karaoz U."/>
            <person name="Brodie E.L."/>
            <person name="Williams K.H."/>
            <person name="Hubbard S.S."/>
            <person name="Banfield J.F."/>
        </authorList>
    </citation>
    <scope>NUCLEOTIDE SEQUENCE [LARGE SCALE GENOMIC DNA]</scope>
</reference>
<organism evidence="1 2">
    <name type="scientific">Candidatus Nomurabacteria bacterium RIFCSPHIGHO2_01_FULL_40_24b</name>
    <dbReference type="NCBI Taxonomy" id="1801739"/>
    <lineage>
        <taxon>Bacteria</taxon>
        <taxon>Candidatus Nomuraibacteriota</taxon>
    </lineage>
</organism>
<gene>
    <name evidence="1" type="ORF">A2647_05055</name>
</gene>
<dbReference type="AlphaFoldDB" id="A0A1F6V6A9"/>
<dbReference type="Proteomes" id="UP000177370">
    <property type="component" value="Unassembled WGS sequence"/>
</dbReference>
<comment type="caution">
    <text evidence="1">The sequence shown here is derived from an EMBL/GenBank/DDBJ whole genome shotgun (WGS) entry which is preliminary data.</text>
</comment>
<evidence type="ECO:0000313" key="1">
    <source>
        <dbReference type="EMBL" id="OGI65281.1"/>
    </source>
</evidence>